<accession>A0A1X7U5P2</accession>
<dbReference type="PROSITE" id="PS51257">
    <property type="entry name" value="PROKAR_LIPOPROTEIN"/>
    <property type="match status" value="1"/>
</dbReference>
<dbReference type="EnsemblMetazoa" id="Aqu2.1.23070_001">
    <property type="protein sequence ID" value="Aqu2.1.23070_001"/>
    <property type="gene ID" value="Aqu2.1.23070"/>
</dbReference>
<dbReference type="Gene3D" id="3.30.420.10">
    <property type="entry name" value="Ribonuclease H-like superfamily/Ribonuclease H"/>
    <property type="match status" value="1"/>
</dbReference>
<evidence type="ECO:0008006" key="2">
    <source>
        <dbReference type="Google" id="ProtNLM"/>
    </source>
</evidence>
<name>A0A1X7U5P2_AMPQE</name>
<dbReference type="InterPro" id="IPR036397">
    <property type="entry name" value="RNaseH_sf"/>
</dbReference>
<dbReference type="SUPFAM" id="SSF53098">
    <property type="entry name" value="Ribonuclease H-like"/>
    <property type="match status" value="1"/>
</dbReference>
<dbReference type="InParanoid" id="A0A1X7U5P2"/>
<organism evidence="1">
    <name type="scientific">Amphimedon queenslandica</name>
    <name type="common">Sponge</name>
    <dbReference type="NCBI Taxonomy" id="400682"/>
    <lineage>
        <taxon>Eukaryota</taxon>
        <taxon>Metazoa</taxon>
        <taxon>Porifera</taxon>
        <taxon>Demospongiae</taxon>
        <taxon>Heteroscleromorpha</taxon>
        <taxon>Haplosclerida</taxon>
        <taxon>Niphatidae</taxon>
        <taxon>Amphimedon</taxon>
    </lineage>
</organism>
<sequence length="76" mass="8339">MLPKDRLTWSKKSPLSAITNHPGTISSGCDGHSWSFASKYRYILVVCDYATGFSEAIPIKNIDAETVAEELMGIFA</sequence>
<reference evidence="1" key="1">
    <citation type="submission" date="2017-05" db="UniProtKB">
        <authorList>
            <consortium name="EnsemblMetazoa"/>
        </authorList>
    </citation>
    <scope>IDENTIFICATION</scope>
</reference>
<proteinExistence type="predicted"/>
<evidence type="ECO:0000313" key="1">
    <source>
        <dbReference type="EnsemblMetazoa" id="Aqu2.1.23070_001"/>
    </source>
</evidence>
<dbReference type="GO" id="GO:0003676">
    <property type="term" value="F:nucleic acid binding"/>
    <property type="evidence" value="ECO:0007669"/>
    <property type="project" value="InterPro"/>
</dbReference>
<dbReference type="AlphaFoldDB" id="A0A1X7U5P2"/>
<dbReference type="InterPro" id="IPR012337">
    <property type="entry name" value="RNaseH-like_sf"/>
</dbReference>
<protein>
    <recommendedName>
        <fullName evidence="2">Integrase catalytic domain-containing protein</fullName>
    </recommendedName>
</protein>